<evidence type="ECO:0000256" key="1">
    <source>
        <dbReference type="SAM" id="MobiDB-lite"/>
    </source>
</evidence>
<feature type="compositionally biased region" description="Gly residues" evidence="1">
    <location>
        <begin position="30"/>
        <end position="40"/>
    </location>
</feature>
<feature type="signal peptide" evidence="2">
    <location>
        <begin position="1"/>
        <end position="20"/>
    </location>
</feature>
<dbReference type="EMBL" id="APRS01000014">
    <property type="protein sequence ID" value="ENX08215.1"/>
    <property type="molecule type" value="Genomic_DNA"/>
</dbReference>
<evidence type="ECO:0000313" key="3">
    <source>
        <dbReference type="EMBL" id="ENX08215.1"/>
    </source>
</evidence>
<reference evidence="3 4" key="1">
    <citation type="submission" date="2013-02" db="EMBL/GenBank/DDBJ databases">
        <title>The Genome Sequence of Acinetobacter sp. NIPH 2171.</title>
        <authorList>
            <consortium name="The Broad Institute Genome Sequencing Platform"/>
            <consortium name="The Broad Institute Genome Sequencing Center for Infectious Disease"/>
            <person name="Cerqueira G."/>
            <person name="Feldgarden M."/>
            <person name="Courvalin P."/>
            <person name="Perichon B."/>
            <person name="Grillot-Courvalin C."/>
            <person name="Clermont D."/>
            <person name="Rocha E."/>
            <person name="Yoon E.-J."/>
            <person name="Nemec A."/>
            <person name="Walker B."/>
            <person name="Young S.K."/>
            <person name="Zeng Q."/>
            <person name="Gargeya S."/>
            <person name="Fitzgerald M."/>
            <person name="Haas B."/>
            <person name="Abouelleil A."/>
            <person name="Alvarado L."/>
            <person name="Arachchi H.M."/>
            <person name="Berlin A.M."/>
            <person name="Chapman S.B."/>
            <person name="Dewar J."/>
            <person name="Goldberg J."/>
            <person name="Griggs A."/>
            <person name="Gujja S."/>
            <person name="Hansen M."/>
            <person name="Howarth C."/>
            <person name="Imamovic A."/>
            <person name="Larimer J."/>
            <person name="McCowan C."/>
            <person name="Murphy C."/>
            <person name="Neiman D."/>
            <person name="Pearson M."/>
            <person name="Priest M."/>
            <person name="Roberts A."/>
            <person name="Saif S."/>
            <person name="Shea T."/>
            <person name="Sisk P."/>
            <person name="Sykes S."/>
            <person name="Wortman J."/>
            <person name="Nusbaum C."/>
            <person name="Birren B."/>
        </authorList>
    </citation>
    <scope>NUCLEOTIDE SEQUENCE [LARGE SCALE GENOMIC DNA]</scope>
    <source>
        <strain evidence="3 4">NIPH 2171</strain>
    </source>
</reference>
<gene>
    <name evidence="3" type="ORF">F897_02623</name>
</gene>
<keyword evidence="2" id="KW-0732">Signal</keyword>
<accession>N9P2C0</accession>
<feature type="region of interest" description="Disordered" evidence="1">
    <location>
        <begin position="23"/>
        <end position="43"/>
    </location>
</feature>
<dbReference type="PROSITE" id="PS51257">
    <property type="entry name" value="PROKAR_LIPOPROTEIN"/>
    <property type="match status" value="1"/>
</dbReference>
<sequence length="336" mass="37803">MKFKALSFAIFSAFMLTACGGGSSSDSNGGNTGTGTGTGTGNTTLTKPAFQQWSSFYIDEYSDSDLNYEIEQLTFDQGNVYIKVDETTGWDESETFYLTENGLYDHGSTHATYGKLQGTITANATTWKQVPYSPINSTGLSSTLTFKVFDISGKNIAQVLSPDHYVNLKYNLLDTYPMGEKGEDFYRVLSNSTFPTGSTCIQLQTINNSQKYIELYKYSLEDYVQDYLKLEWADISKDSKYAKHTFKDAITYLDLREDQQWGLAEYKNKYYEVDYHPAGEEYNIKNILTASKALVNSASAQDKPALQEYATLQENACTLFNNTASEELRKQIKKYS</sequence>
<feature type="chain" id="PRO_5004149767" description="Lipoprotein" evidence="2">
    <location>
        <begin position="21"/>
        <end position="336"/>
    </location>
</feature>
<proteinExistence type="predicted"/>
<organism evidence="3 4">
    <name type="scientific">Acinetobacter variabilis</name>
    <dbReference type="NCBI Taxonomy" id="70346"/>
    <lineage>
        <taxon>Bacteria</taxon>
        <taxon>Pseudomonadati</taxon>
        <taxon>Pseudomonadota</taxon>
        <taxon>Gammaproteobacteria</taxon>
        <taxon>Moraxellales</taxon>
        <taxon>Moraxellaceae</taxon>
        <taxon>Acinetobacter</taxon>
    </lineage>
</organism>
<name>N9P2C0_9GAMM</name>
<dbReference type="AlphaFoldDB" id="N9P2C0"/>
<dbReference type="OrthoDB" id="6680917at2"/>
<evidence type="ECO:0000313" key="4">
    <source>
        <dbReference type="Proteomes" id="UP000013101"/>
    </source>
</evidence>
<comment type="caution">
    <text evidence="3">The sequence shown here is derived from an EMBL/GenBank/DDBJ whole genome shotgun (WGS) entry which is preliminary data.</text>
</comment>
<evidence type="ECO:0000256" key="2">
    <source>
        <dbReference type="SAM" id="SignalP"/>
    </source>
</evidence>
<dbReference type="RefSeq" id="WP_005236492.1">
    <property type="nucleotide sequence ID" value="NZ_CP083658.1"/>
</dbReference>
<dbReference type="PATRIC" id="fig|1217693.3.peg.2540"/>
<dbReference type="Proteomes" id="UP000013101">
    <property type="component" value="Unassembled WGS sequence"/>
</dbReference>
<protein>
    <recommendedName>
        <fullName evidence="5">Lipoprotein</fullName>
    </recommendedName>
</protein>
<evidence type="ECO:0008006" key="5">
    <source>
        <dbReference type="Google" id="ProtNLM"/>
    </source>
</evidence>
<dbReference type="HOGENOM" id="CLU_071226_0_0_6"/>